<feature type="compositionally biased region" description="Basic and acidic residues" evidence="1">
    <location>
        <begin position="7"/>
        <end position="22"/>
    </location>
</feature>
<evidence type="ECO:0000313" key="2">
    <source>
        <dbReference type="EMBL" id="GGT57192.1"/>
    </source>
</evidence>
<reference evidence="2" key="1">
    <citation type="journal article" date="2014" name="Int. J. Syst. Evol. Microbiol.">
        <title>Complete genome sequence of Corynebacterium casei LMG S-19264T (=DSM 44701T), isolated from a smear-ripened cheese.</title>
        <authorList>
            <consortium name="US DOE Joint Genome Institute (JGI-PGF)"/>
            <person name="Walter F."/>
            <person name="Albersmeier A."/>
            <person name="Kalinowski J."/>
            <person name="Ruckert C."/>
        </authorList>
    </citation>
    <scope>NUCLEOTIDE SEQUENCE</scope>
    <source>
        <strain evidence="2">JCM 4125</strain>
    </source>
</reference>
<protein>
    <submittedName>
        <fullName evidence="2">Uncharacterized protein</fullName>
    </submittedName>
</protein>
<name>A0A918HE99_9ACTN</name>
<evidence type="ECO:0000313" key="3">
    <source>
        <dbReference type="Proteomes" id="UP000646776"/>
    </source>
</evidence>
<gene>
    <name evidence="2" type="ORF">GCM10010226_38130</name>
</gene>
<accession>A0A918HE99</accession>
<feature type="region of interest" description="Disordered" evidence="1">
    <location>
        <begin position="1"/>
        <end position="53"/>
    </location>
</feature>
<dbReference type="Proteomes" id="UP000646776">
    <property type="component" value="Unassembled WGS sequence"/>
</dbReference>
<dbReference type="AlphaFoldDB" id="A0A918HE99"/>
<proteinExistence type="predicted"/>
<reference evidence="2" key="2">
    <citation type="submission" date="2020-09" db="EMBL/GenBank/DDBJ databases">
        <authorList>
            <person name="Sun Q."/>
            <person name="Ohkuma M."/>
        </authorList>
    </citation>
    <scope>NUCLEOTIDE SEQUENCE</scope>
    <source>
        <strain evidence="2">JCM 4125</strain>
    </source>
</reference>
<organism evidence="2 3">
    <name type="scientific">Streptomyces phaeofaciens</name>
    <dbReference type="NCBI Taxonomy" id="68254"/>
    <lineage>
        <taxon>Bacteria</taxon>
        <taxon>Bacillati</taxon>
        <taxon>Actinomycetota</taxon>
        <taxon>Actinomycetes</taxon>
        <taxon>Kitasatosporales</taxon>
        <taxon>Streptomycetaceae</taxon>
        <taxon>Streptomyces</taxon>
    </lineage>
</organism>
<sequence length="77" mass="8404">MASSDQPSDRDDAVPPEPHDPDPPVPDTAAARDSAAPPRGTPEPDRGNAPRRRRVRVAGECLYWLVRLMLDLYDNGG</sequence>
<keyword evidence="3" id="KW-1185">Reference proteome</keyword>
<dbReference type="EMBL" id="BMSA01000010">
    <property type="protein sequence ID" value="GGT57192.1"/>
    <property type="molecule type" value="Genomic_DNA"/>
</dbReference>
<dbReference type="RefSeq" id="WP_189712488.1">
    <property type="nucleotide sequence ID" value="NZ_BMSA01000010.1"/>
</dbReference>
<comment type="caution">
    <text evidence="2">The sequence shown here is derived from an EMBL/GenBank/DDBJ whole genome shotgun (WGS) entry which is preliminary data.</text>
</comment>
<evidence type="ECO:0000256" key="1">
    <source>
        <dbReference type="SAM" id="MobiDB-lite"/>
    </source>
</evidence>